<comment type="catalytic activity">
    <reaction evidence="13">
        <text>heme b + (2E,6E)-farnesyl diphosphate + H2O = Fe(II)-heme o + diphosphate</text>
        <dbReference type="Rhea" id="RHEA:28070"/>
        <dbReference type="ChEBI" id="CHEBI:15377"/>
        <dbReference type="ChEBI" id="CHEBI:33019"/>
        <dbReference type="ChEBI" id="CHEBI:60344"/>
        <dbReference type="ChEBI" id="CHEBI:60530"/>
        <dbReference type="ChEBI" id="CHEBI:175763"/>
        <dbReference type="EC" id="2.5.1.141"/>
    </reaction>
</comment>
<gene>
    <name evidence="15" type="ORF">GPM918_LOCUS10531</name>
    <name evidence="16" type="ORF">SRO942_LOCUS10532</name>
</gene>
<evidence type="ECO:0000256" key="14">
    <source>
        <dbReference type="SAM" id="Phobius"/>
    </source>
</evidence>
<keyword evidence="8 14" id="KW-1133">Transmembrane helix</keyword>
<evidence type="ECO:0000256" key="11">
    <source>
        <dbReference type="ARBA" id="ARBA00023136"/>
    </source>
</evidence>
<feature type="transmembrane region" description="Helical" evidence="14">
    <location>
        <begin position="350"/>
        <end position="373"/>
    </location>
</feature>
<dbReference type="EMBL" id="CAJNOQ010002084">
    <property type="protein sequence ID" value="CAF0937662.1"/>
    <property type="molecule type" value="Genomic_DNA"/>
</dbReference>
<dbReference type="OrthoDB" id="5211at2759"/>
<evidence type="ECO:0000256" key="2">
    <source>
        <dbReference type="ARBA" id="ARBA00005985"/>
    </source>
</evidence>
<dbReference type="InterPro" id="IPR006369">
    <property type="entry name" value="Protohaem_IX_farnesylTrfase"/>
</dbReference>
<keyword evidence="6 14" id="KW-0812">Transmembrane</keyword>
<protein>
    <recommendedName>
        <fullName evidence="4">Protoheme IX farnesyltransferase, mitochondrial</fullName>
        <ecNumber evidence="3">2.5.1.141</ecNumber>
    </recommendedName>
    <alternativeName>
        <fullName evidence="12">Heme O synthase</fullName>
    </alternativeName>
</protein>
<evidence type="ECO:0000256" key="8">
    <source>
        <dbReference type="ARBA" id="ARBA00022989"/>
    </source>
</evidence>
<sequence>MNRLLYSVFKKTNVRSLLTNHSSPSIILDQYYYLVNYTKTISTCRTYSSLPKPQRKNIIDDRRPSTQWDEIIVQDDIIKETSKVSKVKNVLDASIINEKANNSIIDTSSSHDQPFCDPPLKNDSTIKENPQYIAILEPDLKPGEKLSLGKLLDYYTRLGKKNLTILVASTTAYGFIVAPLPISIPLLVCATVGTVLTSASANTVNQLLEIPYDAQMKRTKNRVLVLGQVSYKHAVGFAAVSLISGVGLLTFGCNTLTGLLGLINFLLYTTVYTPMKRIHIVNTWLGSIVGAIPPVMGWVASTGTIDSGALVLAYLLYAWQFPHFNSLSWNIRTEYGRAGYKMMCVSHERLCLITSLRYSIMITLCCSLLTPYIDMTTWLFAFDTLPINLYLIYLSYDFYKKQDSQSSRRLFRYSLIHLPLLLTLMVIHRKVKMSISPPSSSKGTAMNEENKILPIIVKNRM</sequence>
<evidence type="ECO:0000313" key="17">
    <source>
        <dbReference type="Proteomes" id="UP000663829"/>
    </source>
</evidence>
<dbReference type="GO" id="GO:0008495">
    <property type="term" value="F:protoheme IX farnesyltransferase activity"/>
    <property type="evidence" value="ECO:0007669"/>
    <property type="project" value="UniProtKB-EC"/>
</dbReference>
<evidence type="ECO:0000256" key="12">
    <source>
        <dbReference type="ARBA" id="ARBA00030253"/>
    </source>
</evidence>
<dbReference type="Proteomes" id="UP000681722">
    <property type="component" value="Unassembled WGS sequence"/>
</dbReference>
<feature type="transmembrane region" description="Helical" evidence="14">
    <location>
        <begin position="410"/>
        <end position="428"/>
    </location>
</feature>
<dbReference type="EC" id="2.5.1.141" evidence="3"/>
<evidence type="ECO:0000256" key="9">
    <source>
        <dbReference type="ARBA" id="ARBA00023128"/>
    </source>
</evidence>
<dbReference type="InterPro" id="IPR000537">
    <property type="entry name" value="UbiA_prenyltransferase"/>
</dbReference>
<name>A0A814CB50_9BILA</name>
<dbReference type="PANTHER" id="PTHR43448">
    <property type="entry name" value="PROTOHEME IX FARNESYLTRANSFERASE, MITOCHONDRIAL"/>
    <property type="match status" value="1"/>
</dbReference>
<feature type="transmembrane region" description="Helical" evidence="14">
    <location>
        <begin position="307"/>
        <end position="329"/>
    </location>
</feature>
<keyword evidence="7" id="KW-0809">Transit peptide</keyword>
<comment type="subcellular location">
    <subcellularLocation>
        <location evidence="1">Mitochondrion membrane</location>
        <topology evidence="1">Multi-pass membrane protein</topology>
    </subcellularLocation>
</comment>
<dbReference type="NCBIfam" id="TIGR01473">
    <property type="entry name" value="cyoE_ctaB"/>
    <property type="match status" value="1"/>
</dbReference>
<keyword evidence="10" id="KW-0350">Heme biosynthesis</keyword>
<dbReference type="CDD" id="cd13957">
    <property type="entry name" value="PT_UbiA_Cox10"/>
    <property type="match status" value="1"/>
</dbReference>
<keyword evidence="5" id="KW-0808">Transferase</keyword>
<evidence type="ECO:0000256" key="3">
    <source>
        <dbReference type="ARBA" id="ARBA00012292"/>
    </source>
</evidence>
<dbReference type="PROSITE" id="PS00943">
    <property type="entry name" value="UBIA"/>
    <property type="match status" value="1"/>
</dbReference>
<dbReference type="EMBL" id="CAJOBC010002084">
    <property type="protein sequence ID" value="CAF3714595.1"/>
    <property type="molecule type" value="Genomic_DNA"/>
</dbReference>
<dbReference type="InterPro" id="IPR030470">
    <property type="entry name" value="UbiA_prenylTrfase_CS"/>
</dbReference>
<reference evidence="15" key="1">
    <citation type="submission" date="2021-02" db="EMBL/GenBank/DDBJ databases">
        <authorList>
            <person name="Nowell W R."/>
        </authorList>
    </citation>
    <scope>NUCLEOTIDE SEQUENCE</scope>
</reference>
<evidence type="ECO:0000256" key="5">
    <source>
        <dbReference type="ARBA" id="ARBA00022679"/>
    </source>
</evidence>
<keyword evidence="9" id="KW-0496">Mitochondrion</keyword>
<keyword evidence="17" id="KW-1185">Reference proteome</keyword>
<evidence type="ECO:0000256" key="7">
    <source>
        <dbReference type="ARBA" id="ARBA00022946"/>
    </source>
</evidence>
<feature type="transmembrane region" description="Helical" evidence="14">
    <location>
        <begin position="280"/>
        <end position="301"/>
    </location>
</feature>
<dbReference type="GO" id="GO:0006784">
    <property type="term" value="P:heme A biosynthetic process"/>
    <property type="evidence" value="ECO:0007669"/>
    <property type="project" value="TreeGrafter"/>
</dbReference>
<dbReference type="PANTHER" id="PTHR43448:SF2">
    <property type="entry name" value="PROTOHEME IX FARNESYLTRANSFERASE, MITOCHONDRIAL"/>
    <property type="match status" value="1"/>
</dbReference>
<feature type="transmembrane region" description="Helical" evidence="14">
    <location>
        <begin position="163"/>
        <end position="188"/>
    </location>
</feature>
<evidence type="ECO:0000313" key="16">
    <source>
        <dbReference type="EMBL" id="CAF3714595.1"/>
    </source>
</evidence>
<evidence type="ECO:0000313" key="15">
    <source>
        <dbReference type="EMBL" id="CAF0937662.1"/>
    </source>
</evidence>
<dbReference type="Gene3D" id="1.10.357.140">
    <property type="entry name" value="UbiA prenyltransferase"/>
    <property type="match status" value="1"/>
</dbReference>
<accession>A0A814CB50</accession>
<dbReference type="Proteomes" id="UP000663829">
    <property type="component" value="Unassembled WGS sequence"/>
</dbReference>
<comment type="similarity">
    <text evidence="2">Belongs to the UbiA prenyltransferase family.</text>
</comment>
<organism evidence="15 17">
    <name type="scientific">Didymodactylos carnosus</name>
    <dbReference type="NCBI Taxonomy" id="1234261"/>
    <lineage>
        <taxon>Eukaryota</taxon>
        <taxon>Metazoa</taxon>
        <taxon>Spiralia</taxon>
        <taxon>Gnathifera</taxon>
        <taxon>Rotifera</taxon>
        <taxon>Eurotatoria</taxon>
        <taxon>Bdelloidea</taxon>
        <taxon>Philodinida</taxon>
        <taxon>Philodinidae</taxon>
        <taxon>Didymodactylos</taxon>
    </lineage>
</organism>
<dbReference type="Pfam" id="PF01040">
    <property type="entry name" value="UbiA"/>
    <property type="match status" value="1"/>
</dbReference>
<evidence type="ECO:0000256" key="6">
    <source>
        <dbReference type="ARBA" id="ARBA00022692"/>
    </source>
</evidence>
<dbReference type="FunFam" id="1.10.357.140:FF:000004">
    <property type="entry name" value="Protoheme IX farnesyltransferase, mitochondrial"/>
    <property type="match status" value="1"/>
</dbReference>
<proteinExistence type="inferred from homology"/>
<feature type="transmembrane region" description="Helical" evidence="14">
    <location>
        <begin position="379"/>
        <end position="398"/>
    </location>
</feature>
<dbReference type="AlphaFoldDB" id="A0A814CB50"/>
<dbReference type="HAMAP" id="MF_00154">
    <property type="entry name" value="CyoE_CtaB"/>
    <property type="match status" value="1"/>
</dbReference>
<dbReference type="InterPro" id="IPR044878">
    <property type="entry name" value="UbiA_sf"/>
</dbReference>
<evidence type="ECO:0000256" key="10">
    <source>
        <dbReference type="ARBA" id="ARBA00023133"/>
    </source>
</evidence>
<evidence type="ECO:0000256" key="4">
    <source>
        <dbReference type="ARBA" id="ARBA00016335"/>
    </source>
</evidence>
<comment type="caution">
    <text evidence="15">The sequence shown here is derived from an EMBL/GenBank/DDBJ whole genome shotgun (WGS) entry which is preliminary data.</text>
</comment>
<keyword evidence="11 14" id="KW-0472">Membrane</keyword>
<feature type="transmembrane region" description="Helical" evidence="14">
    <location>
        <begin position="235"/>
        <end position="268"/>
    </location>
</feature>
<dbReference type="GO" id="GO:0031966">
    <property type="term" value="C:mitochondrial membrane"/>
    <property type="evidence" value="ECO:0007669"/>
    <property type="project" value="UniProtKB-SubCell"/>
</dbReference>
<evidence type="ECO:0000256" key="1">
    <source>
        <dbReference type="ARBA" id="ARBA00004225"/>
    </source>
</evidence>
<evidence type="ECO:0000256" key="13">
    <source>
        <dbReference type="ARBA" id="ARBA00047690"/>
    </source>
</evidence>